<evidence type="ECO:0000313" key="2">
    <source>
        <dbReference type="EMBL" id="TDF87507.1"/>
    </source>
</evidence>
<evidence type="ECO:0000256" key="1">
    <source>
        <dbReference type="SAM" id="MobiDB-lite"/>
    </source>
</evidence>
<comment type="caution">
    <text evidence="2">The sequence shown here is derived from an EMBL/GenBank/DDBJ whole genome shotgun (WGS) entry which is preliminary data.</text>
</comment>
<feature type="region of interest" description="Disordered" evidence="1">
    <location>
        <begin position="49"/>
        <end position="68"/>
    </location>
</feature>
<dbReference type="AlphaFoldDB" id="A0A4R5K7V2"/>
<reference evidence="2 3" key="1">
    <citation type="submission" date="2019-03" db="EMBL/GenBank/DDBJ databases">
        <title>Whole genome sequence of Arthrobacter sp JH1-1.</title>
        <authorList>
            <person name="Trinh H.N."/>
        </authorList>
    </citation>
    <scope>NUCLEOTIDE SEQUENCE [LARGE SCALE GENOMIC DNA]</scope>
    <source>
        <strain evidence="2 3">JH1-1</strain>
    </source>
</reference>
<organism evidence="2 3">
    <name type="scientific">Arthrobacter terricola</name>
    <dbReference type="NCBI Taxonomy" id="2547396"/>
    <lineage>
        <taxon>Bacteria</taxon>
        <taxon>Bacillati</taxon>
        <taxon>Actinomycetota</taxon>
        <taxon>Actinomycetes</taxon>
        <taxon>Micrococcales</taxon>
        <taxon>Micrococcaceae</taxon>
        <taxon>Arthrobacter</taxon>
    </lineage>
</organism>
<keyword evidence="3" id="KW-1185">Reference proteome</keyword>
<proteinExistence type="predicted"/>
<dbReference type="Proteomes" id="UP000295511">
    <property type="component" value="Unassembled WGS sequence"/>
</dbReference>
<name>A0A4R5K7V2_9MICC</name>
<dbReference type="EMBL" id="SMRU01000052">
    <property type="protein sequence ID" value="TDF87507.1"/>
    <property type="molecule type" value="Genomic_DNA"/>
</dbReference>
<evidence type="ECO:0000313" key="3">
    <source>
        <dbReference type="Proteomes" id="UP000295511"/>
    </source>
</evidence>
<protein>
    <submittedName>
        <fullName evidence="2">Uncharacterized protein</fullName>
    </submittedName>
</protein>
<gene>
    <name evidence="2" type="ORF">E1809_24780</name>
</gene>
<sequence>MKTVNFADAISSGKIHINECTVSVEANAPFGGNLLEALRVQPPRRSLRTAADRVRCGHHRRRRSSPGPVSIDTVSIEWIAG</sequence>
<accession>A0A4R5K7V2</accession>